<accession>A0A0E9QCT3</accession>
<proteinExistence type="predicted"/>
<sequence>MFRVVAVLGYSTKGHISDMENNYPTVGLLVFSCI</sequence>
<reference evidence="1" key="1">
    <citation type="submission" date="2014-11" db="EMBL/GenBank/DDBJ databases">
        <authorList>
            <person name="Amaro Gonzalez C."/>
        </authorList>
    </citation>
    <scope>NUCLEOTIDE SEQUENCE</scope>
</reference>
<organism evidence="1">
    <name type="scientific">Anguilla anguilla</name>
    <name type="common">European freshwater eel</name>
    <name type="synonym">Muraena anguilla</name>
    <dbReference type="NCBI Taxonomy" id="7936"/>
    <lineage>
        <taxon>Eukaryota</taxon>
        <taxon>Metazoa</taxon>
        <taxon>Chordata</taxon>
        <taxon>Craniata</taxon>
        <taxon>Vertebrata</taxon>
        <taxon>Euteleostomi</taxon>
        <taxon>Actinopterygii</taxon>
        <taxon>Neopterygii</taxon>
        <taxon>Teleostei</taxon>
        <taxon>Anguilliformes</taxon>
        <taxon>Anguillidae</taxon>
        <taxon>Anguilla</taxon>
    </lineage>
</organism>
<name>A0A0E9QCT3_ANGAN</name>
<reference evidence="1" key="2">
    <citation type="journal article" date="2015" name="Fish Shellfish Immunol.">
        <title>Early steps in the European eel (Anguilla anguilla)-Vibrio vulnificus interaction in the gills: Role of the RtxA13 toxin.</title>
        <authorList>
            <person name="Callol A."/>
            <person name="Pajuelo D."/>
            <person name="Ebbesson L."/>
            <person name="Teles M."/>
            <person name="MacKenzie S."/>
            <person name="Amaro C."/>
        </authorList>
    </citation>
    <scope>NUCLEOTIDE SEQUENCE</scope>
</reference>
<dbReference type="EMBL" id="GBXM01094280">
    <property type="protein sequence ID" value="JAH14297.1"/>
    <property type="molecule type" value="Transcribed_RNA"/>
</dbReference>
<evidence type="ECO:0000313" key="1">
    <source>
        <dbReference type="EMBL" id="JAH14297.1"/>
    </source>
</evidence>
<dbReference type="AlphaFoldDB" id="A0A0E9QCT3"/>
<dbReference type="PROSITE" id="PS51257">
    <property type="entry name" value="PROKAR_LIPOPROTEIN"/>
    <property type="match status" value="1"/>
</dbReference>
<protein>
    <submittedName>
        <fullName evidence="1">Uncharacterized protein</fullName>
    </submittedName>
</protein>